<dbReference type="PROSITE" id="PS50887">
    <property type="entry name" value="GGDEF"/>
    <property type="match status" value="1"/>
</dbReference>
<dbReference type="Proteomes" id="UP000092687">
    <property type="component" value="Chromosome"/>
</dbReference>
<dbReference type="InterPro" id="IPR052155">
    <property type="entry name" value="Biofilm_reg_signaling"/>
</dbReference>
<protein>
    <submittedName>
        <fullName evidence="4">GGDEF domain-containing protein</fullName>
    </submittedName>
</protein>
<dbReference type="SUPFAM" id="SSF141868">
    <property type="entry name" value="EAL domain-like"/>
    <property type="match status" value="1"/>
</dbReference>
<sequence length="689" mass="79451">MLGNNELQTQDLINTMDEFLIIMDTNGIILHANQPWIDFCITHDESSCFWKTGANYFEQLKKKDKETEFQLIQQLLTNEINEQKQVEPFFMENGVTQWLQTKVKRILYPFEQTYAVIVCHKPVSPYAIQPLTAEIILESMTQGFILLDDQLQIVYINEIAEKLFHCQRRNIVGRELLEGFPKVADTSFYQNFKQALRENVVLEFIDYYKPLDTWFEVKACPLKTGGLALYFQDVTERKRTEVQLVESTYYDYLTGLPNRRLIIETAQSLIEQRKKFSVFHFNIDNLNYINAIHHFDTGERIMKNFAEELNGFSSKTCHVGRLDGNEFIILREVAPNEEMADIAEQMAEVFAHPVELKTSQKIHVSVSIGIACFPFDAQTLEELISCADIAMHEAKEVPGSFHSFFNPLMRTSYNRKSAIEKGLKGNLKENGFYYVLQPQVDGNTGQLVGAEVLSRWNHPEFGEISPPEFIQIAEESGEIFSLTSHLLVEVFTQIKEWQNRFGWNLKTAINMTPSLLSDPTFFDNFFELLECFKIPSHLIEIEITEQAELTYSSKTLENLLLCKSKGISIAIDDFGTGFSMISYLTHFPINKIKIDKSFVQKIGQNRKSEAVLTSLIHLAHSIECDLVAEGVETLEESLFLQENGCPVHQGYFYDKPLAPDAFERNYVQDFIKNKKMEELPYDHTSLIER</sequence>
<dbReference type="PANTHER" id="PTHR44757:SF2">
    <property type="entry name" value="BIOFILM ARCHITECTURE MAINTENANCE PROTEIN MBAA"/>
    <property type="match status" value="1"/>
</dbReference>
<feature type="domain" description="GGDEF" evidence="3">
    <location>
        <begin position="274"/>
        <end position="407"/>
    </location>
</feature>
<dbReference type="Gene3D" id="3.30.70.270">
    <property type="match status" value="1"/>
</dbReference>
<dbReference type="PROSITE" id="PS50112">
    <property type="entry name" value="PAS"/>
    <property type="match status" value="1"/>
</dbReference>
<dbReference type="SMART" id="SM00052">
    <property type="entry name" value="EAL"/>
    <property type="match status" value="1"/>
</dbReference>
<dbReference type="PANTHER" id="PTHR44757">
    <property type="entry name" value="DIGUANYLATE CYCLASE DGCP"/>
    <property type="match status" value="1"/>
</dbReference>
<dbReference type="SMART" id="SM00267">
    <property type="entry name" value="GGDEF"/>
    <property type="match status" value="1"/>
</dbReference>
<dbReference type="Pfam" id="PF08448">
    <property type="entry name" value="PAS_4"/>
    <property type="match status" value="1"/>
</dbReference>
<dbReference type="CDD" id="cd01948">
    <property type="entry name" value="EAL"/>
    <property type="match status" value="1"/>
</dbReference>
<dbReference type="Pfam" id="PF00563">
    <property type="entry name" value="EAL"/>
    <property type="match status" value="1"/>
</dbReference>
<dbReference type="PROSITE" id="PS50883">
    <property type="entry name" value="EAL"/>
    <property type="match status" value="1"/>
</dbReference>
<evidence type="ECO:0000313" key="4">
    <source>
        <dbReference type="EMBL" id="ANU13307.1"/>
    </source>
</evidence>
<dbReference type="InterPro" id="IPR000160">
    <property type="entry name" value="GGDEF_dom"/>
</dbReference>
<dbReference type="InterPro" id="IPR035919">
    <property type="entry name" value="EAL_sf"/>
</dbReference>
<reference evidence="5" key="2">
    <citation type="submission" date="2016-10" db="EMBL/GenBank/DDBJ databases">
        <authorList>
            <person name="See-Too W.S."/>
        </authorList>
    </citation>
    <scope>NUCLEOTIDE SEQUENCE [LARGE SCALE GENOMIC DNA]</scope>
    <source>
        <strain evidence="5">DSM 24743</strain>
    </source>
</reference>
<keyword evidence="5" id="KW-1185">Reference proteome</keyword>
<dbReference type="CDD" id="cd00130">
    <property type="entry name" value="PAS"/>
    <property type="match status" value="1"/>
</dbReference>
<proteinExistence type="predicted"/>
<dbReference type="InterPro" id="IPR000014">
    <property type="entry name" value="PAS"/>
</dbReference>
<gene>
    <name evidence="4" type="ORF">BBI08_05405</name>
</gene>
<organism evidence="4 5">
    <name type="scientific">Planococcus halocryophilus</name>
    <dbReference type="NCBI Taxonomy" id="1215089"/>
    <lineage>
        <taxon>Bacteria</taxon>
        <taxon>Bacillati</taxon>
        <taxon>Bacillota</taxon>
        <taxon>Bacilli</taxon>
        <taxon>Bacillales</taxon>
        <taxon>Caryophanaceae</taxon>
        <taxon>Planococcus</taxon>
    </lineage>
</organism>
<dbReference type="SUPFAM" id="SSF55785">
    <property type="entry name" value="PYP-like sensor domain (PAS domain)"/>
    <property type="match status" value="1"/>
</dbReference>
<accession>A0A1C7DPG4</accession>
<dbReference type="SMART" id="SM00091">
    <property type="entry name" value="PAS"/>
    <property type="match status" value="2"/>
</dbReference>
<dbReference type="InterPro" id="IPR035965">
    <property type="entry name" value="PAS-like_dom_sf"/>
</dbReference>
<name>A0A1C7DPG4_9BACL</name>
<dbReference type="EMBL" id="CP016537">
    <property type="protein sequence ID" value="ANU13307.1"/>
    <property type="molecule type" value="Genomic_DNA"/>
</dbReference>
<dbReference type="KEGG" id="phc:BBI08_05405"/>
<dbReference type="NCBIfam" id="TIGR00254">
    <property type="entry name" value="GGDEF"/>
    <property type="match status" value="1"/>
</dbReference>
<feature type="domain" description="EAL" evidence="2">
    <location>
        <begin position="416"/>
        <end position="670"/>
    </location>
</feature>
<dbReference type="NCBIfam" id="TIGR00229">
    <property type="entry name" value="sensory_box"/>
    <property type="match status" value="1"/>
</dbReference>
<evidence type="ECO:0000259" key="3">
    <source>
        <dbReference type="PROSITE" id="PS50887"/>
    </source>
</evidence>
<dbReference type="CDD" id="cd01949">
    <property type="entry name" value="GGDEF"/>
    <property type="match status" value="1"/>
</dbReference>
<dbReference type="SUPFAM" id="SSF55073">
    <property type="entry name" value="Nucleotide cyclase"/>
    <property type="match status" value="1"/>
</dbReference>
<feature type="domain" description="PAS" evidence="1">
    <location>
        <begin position="136"/>
        <end position="199"/>
    </location>
</feature>
<dbReference type="AlphaFoldDB" id="A0A1C7DPG4"/>
<dbReference type="InterPro" id="IPR013656">
    <property type="entry name" value="PAS_4"/>
</dbReference>
<dbReference type="RefSeq" id="WP_008498522.1">
    <property type="nucleotide sequence ID" value="NZ_CP016537.2"/>
</dbReference>
<dbReference type="InterPro" id="IPR029787">
    <property type="entry name" value="Nucleotide_cyclase"/>
</dbReference>
<dbReference type="InterPro" id="IPR001633">
    <property type="entry name" value="EAL_dom"/>
</dbReference>
<dbReference type="Pfam" id="PF00990">
    <property type="entry name" value="GGDEF"/>
    <property type="match status" value="1"/>
</dbReference>
<dbReference type="STRING" id="1215089.BBI08_05405"/>
<dbReference type="Gene3D" id="3.20.20.450">
    <property type="entry name" value="EAL domain"/>
    <property type="match status" value="1"/>
</dbReference>
<dbReference type="InterPro" id="IPR043128">
    <property type="entry name" value="Rev_trsase/Diguanyl_cyclase"/>
</dbReference>
<evidence type="ECO:0000259" key="1">
    <source>
        <dbReference type="PROSITE" id="PS50112"/>
    </source>
</evidence>
<dbReference type="Gene3D" id="3.30.450.20">
    <property type="entry name" value="PAS domain"/>
    <property type="match status" value="1"/>
</dbReference>
<evidence type="ECO:0000259" key="2">
    <source>
        <dbReference type="PROSITE" id="PS50883"/>
    </source>
</evidence>
<reference evidence="5" key="1">
    <citation type="submission" date="2016-07" db="EMBL/GenBank/DDBJ databases">
        <authorList>
            <person name="See-Too W.S."/>
        </authorList>
    </citation>
    <scope>NUCLEOTIDE SEQUENCE [LARGE SCALE GENOMIC DNA]</scope>
    <source>
        <strain evidence="5">DSM 24743</strain>
    </source>
</reference>
<evidence type="ECO:0000313" key="5">
    <source>
        <dbReference type="Proteomes" id="UP000092687"/>
    </source>
</evidence>